<dbReference type="Proteomes" id="UP000287853">
    <property type="component" value="Unassembled WGS sequence"/>
</dbReference>
<gene>
    <name evidence="2" type="ORF">H206_00317</name>
</gene>
<dbReference type="EMBL" id="MTKO01000060">
    <property type="protein sequence ID" value="RWX46539.1"/>
    <property type="molecule type" value="Genomic_DNA"/>
</dbReference>
<dbReference type="GO" id="GO:0010181">
    <property type="term" value="F:FMN binding"/>
    <property type="evidence" value="ECO:0007669"/>
    <property type="project" value="InterPro"/>
</dbReference>
<accession>A0A3S3UBW3</accession>
<sequence>METKQALLNDYSMGDMKLKNRVVMAPMTRSRADNPGNVATDLVAEYYARELRQA</sequence>
<dbReference type="InterPro" id="IPR013785">
    <property type="entry name" value="Aldolase_TIM"/>
</dbReference>
<evidence type="ECO:0000259" key="1">
    <source>
        <dbReference type="Pfam" id="PF00724"/>
    </source>
</evidence>
<proteinExistence type="predicted"/>
<reference evidence="2 3" key="1">
    <citation type="submission" date="2017-01" db="EMBL/GenBank/DDBJ databases">
        <title>The cable genome- insights into the physiology and evolution of filamentous bacteria capable of sulfide oxidation via long distance electron transfer.</title>
        <authorList>
            <person name="Schreiber L."/>
            <person name="Bjerg J.T."/>
            <person name="Boggild A."/>
            <person name="Van De Vossenberg J."/>
            <person name="Meysman F."/>
            <person name="Nielsen L.P."/>
            <person name="Schramm A."/>
            <person name="Kjeldsen K.U."/>
        </authorList>
    </citation>
    <scope>NUCLEOTIDE SEQUENCE [LARGE SCALE GENOMIC DNA]</scope>
    <source>
        <strain evidence="2">MCF</strain>
    </source>
</reference>
<dbReference type="SUPFAM" id="SSF51395">
    <property type="entry name" value="FMN-linked oxidoreductases"/>
    <property type="match status" value="1"/>
</dbReference>
<evidence type="ECO:0000313" key="2">
    <source>
        <dbReference type="EMBL" id="RWX46539.1"/>
    </source>
</evidence>
<feature type="domain" description="NADH:flavin oxidoreductase/NADH oxidase N-terminal" evidence="1">
    <location>
        <begin position="12"/>
        <end position="48"/>
    </location>
</feature>
<dbReference type="InterPro" id="IPR001155">
    <property type="entry name" value="OxRdtase_FMN_N"/>
</dbReference>
<organism evidence="2 3">
    <name type="scientific">Candidatus Electrothrix aarhusensis</name>
    <dbReference type="NCBI Taxonomy" id="1859131"/>
    <lineage>
        <taxon>Bacteria</taxon>
        <taxon>Pseudomonadati</taxon>
        <taxon>Thermodesulfobacteriota</taxon>
        <taxon>Desulfobulbia</taxon>
        <taxon>Desulfobulbales</taxon>
        <taxon>Desulfobulbaceae</taxon>
        <taxon>Candidatus Electrothrix</taxon>
    </lineage>
</organism>
<name>A0A3S3UBW3_9BACT</name>
<protein>
    <submittedName>
        <fullName evidence="2">NADH:flavin oxidoreductase</fullName>
    </submittedName>
</protein>
<dbReference type="Gene3D" id="3.20.20.70">
    <property type="entry name" value="Aldolase class I"/>
    <property type="match status" value="1"/>
</dbReference>
<evidence type="ECO:0000313" key="3">
    <source>
        <dbReference type="Proteomes" id="UP000287853"/>
    </source>
</evidence>
<comment type="caution">
    <text evidence="2">The sequence shown here is derived from an EMBL/GenBank/DDBJ whole genome shotgun (WGS) entry which is preliminary data.</text>
</comment>
<dbReference type="GO" id="GO:0016491">
    <property type="term" value="F:oxidoreductase activity"/>
    <property type="evidence" value="ECO:0007669"/>
    <property type="project" value="InterPro"/>
</dbReference>
<dbReference type="AlphaFoldDB" id="A0A3S3UBW3"/>
<keyword evidence="3" id="KW-1185">Reference proteome</keyword>
<dbReference type="Pfam" id="PF00724">
    <property type="entry name" value="Oxidored_FMN"/>
    <property type="match status" value="1"/>
</dbReference>